<feature type="compositionally biased region" description="Low complexity" evidence="4">
    <location>
        <begin position="68"/>
        <end position="79"/>
    </location>
</feature>
<proteinExistence type="predicted"/>
<dbReference type="Proteomes" id="UP001642487">
    <property type="component" value="Chromosome 7"/>
</dbReference>
<evidence type="ECO:0000313" key="8">
    <source>
        <dbReference type="Proteomes" id="UP001642487"/>
    </source>
</evidence>
<dbReference type="CDD" id="cd16495">
    <property type="entry name" value="RING_CH-C4HC3_MARCH"/>
    <property type="match status" value="1"/>
</dbReference>
<protein>
    <recommendedName>
        <fullName evidence="6">RING-CH-type domain-containing protein</fullName>
    </recommendedName>
</protein>
<feature type="compositionally biased region" description="Basic and acidic residues" evidence="4">
    <location>
        <begin position="510"/>
        <end position="519"/>
    </location>
</feature>
<dbReference type="Pfam" id="PF12906">
    <property type="entry name" value="RINGv"/>
    <property type="match status" value="1"/>
</dbReference>
<keyword evidence="5" id="KW-0472">Membrane</keyword>
<dbReference type="InterPro" id="IPR011016">
    <property type="entry name" value="Znf_RING-CH"/>
</dbReference>
<feature type="transmembrane region" description="Helical" evidence="5">
    <location>
        <begin position="415"/>
        <end position="440"/>
    </location>
</feature>
<evidence type="ECO:0000259" key="6">
    <source>
        <dbReference type="PROSITE" id="PS51292"/>
    </source>
</evidence>
<name>A0ABP0YYA2_9ROSI</name>
<evidence type="ECO:0000256" key="4">
    <source>
        <dbReference type="SAM" id="MobiDB-lite"/>
    </source>
</evidence>
<feature type="domain" description="RING-CH-type" evidence="6">
    <location>
        <begin position="236"/>
        <end position="298"/>
    </location>
</feature>
<dbReference type="InterPro" id="IPR013083">
    <property type="entry name" value="Znf_RING/FYVE/PHD"/>
</dbReference>
<feature type="compositionally biased region" description="Polar residues" evidence="4">
    <location>
        <begin position="494"/>
        <end position="509"/>
    </location>
</feature>
<feature type="transmembrane region" description="Helical" evidence="5">
    <location>
        <begin position="359"/>
        <end position="379"/>
    </location>
</feature>
<dbReference type="SMART" id="SM00744">
    <property type="entry name" value="RINGv"/>
    <property type="match status" value="1"/>
</dbReference>
<dbReference type="PANTHER" id="PTHR46158:SF2">
    <property type="entry name" value="OS02G0165000 PROTEIN"/>
    <property type="match status" value="1"/>
</dbReference>
<feature type="compositionally biased region" description="Basic and acidic residues" evidence="4">
    <location>
        <begin position="470"/>
        <end position="486"/>
    </location>
</feature>
<feature type="transmembrane region" description="Helical" evidence="5">
    <location>
        <begin position="333"/>
        <end position="353"/>
    </location>
</feature>
<dbReference type="PROSITE" id="PS51292">
    <property type="entry name" value="ZF_RING_CH"/>
    <property type="match status" value="1"/>
</dbReference>
<dbReference type="PANTHER" id="PTHR46158">
    <property type="entry name" value="OS02G0165000 PROTEIN"/>
    <property type="match status" value="1"/>
</dbReference>
<organism evidence="7 8">
    <name type="scientific">Citrullus colocynthis</name>
    <name type="common">colocynth</name>
    <dbReference type="NCBI Taxonomy" id="252529"/>
    <lineage>
        <taxon>Eukaryota</taxon>
        <taxon>Viridiplantae</taxon>
        <taxon>Streptophyta</taxon>
        <taxon>Embryophyta</taxon>
        <taxon>Tracheophyta</taxon>
        <taxon>Spermatophyta</taxon>
        <taxon>Magnoliopsida</taxon>
        <taxon>eudicotyledons</taxon>
        <taxon>Gunneridae</taxon>
        <taxon>Pentapetalae</taxon>
        <taxon>rosids</taxon>
        <taxon>fabids</taxon>
        <taxon>Cucurbitales</taxon>
        <taxon>Cucurbitaceae</taxon>
        <taxon>Benincaseae</taxon>
        <taxon>Citrullus</taxon>
    </lineage>
</organism>
<keyword evidence="2" id="KW-0863">Zinc-finger</keyword>
<evidence type="ECO:0000256" key="1">
    <source>
        <dbReference type="ARBA" id="ARBA00022723"/>
    </source>
</evidence>
<keyword evidence="1" id="KW-0479">Metal-binding</keyword>
<evidence type="ECO:0000256" key="2">
    <source>
        <dbReference type="ARBA" id="ARBA00022771"/>
    </source>
</evidence>
<evidence type="ECO:0000256" key="3">
    <source>
        <dbReference type="ARBA" id="ARBA00022833"/>
    </source>
</evidence>
<keyword evidence="3" id="KW-0862">Zinc</keyword>
<gene>
    <name evidence="7" type="ORF">CITCOLO1_LOCUS17596</name>
</gene>
<dbReference type="Gene3D" id="3.30.40.10">
    <property type="entry name" value="Zinc/RING finger domain, C3HC4 (zinc finger)"/>
    <property type="match status" value="1"/>
</dbReference>
<reference evidence="7 8" key="1">
    <citation type="submission" date="2024-03" db="EMBL/GenBank/DDBJ databases">
        <authorList>
            <person name="Gkanogiannis A."/>
            <person name="Becerra Lopez-Lavalle L."/>
        </authorList>
    </citation>
    <scope>NUCLEOTIDE SEQUENCE [LARGE SCALE GENOMIC DNA]</scope>
</reference>
<evidence type="ECO:0000313" key="7">
    <source>
        <dbReference type="EMBL" id="CAK9325336.1"/>
    </source>
</evidence>
<evidence type="ECO:0000256" key="5">
    <source>
        <dbReference type="SAM" id="Phobius"/>
    </source>
</evidence>
<feature type="region of interest" description="Disordered" evidence="4">
    <location>
        <begin position="68"/>
        <end position="92"/>
    </location>
</feature>
<feature type="compositionally biased region" description="Polar residues" evidence="4">
    <location>
        <begin position="452"/>
        <end position="468"/>
    </location>
</feature>
<dbReference type="EMBL" id="OZ021741">
    <property type="protein sequence ID" value="CAK9325336.1"/>
    <property type="molecule type" value="Genomic_DNA"/>
</dbReference>
<sequence length="519" mass="58140">MEDVVARFQRTEKSTSVSSDHPEKHDEEEKVIETSLLQQFRRANLSSLQIPVRTLDNSSSFLRLDSPLTSSASSSRGGLPPRPNSVKTKSTVRSLLPHKSFGAKRSFPDGDMITPILPEIRPTNRCPEKPTPLRSFSFSKLLLASSTAAHSLPTTPISNSDTDTLKATNMECHIDFPKIEAKQHIARSLSAPLNVKPRVLRRLDSVGLIRIVSAGPAGDATVSQAMEIESEPAGDDIPEDEAVCRICLIELVEGGDTLKMECSCKGDLALAHKECAIKWFSIKGNKICDICKQDVENLPVTLLKLHNTRPVTRRPPITLQQREPNRYRIWQDISVLVLVSMLAYFCFLEQLLVRDMGPRALAISLPFSCALGLLSSMTASTMASRAYIWAYACFQFAIVILFAHVYYAILNVNAVLSVFLSALTGLGLTISINSLLIEYLKWRRRRQLRPADQQTGTRSRPQVPQQPYDSHYHQQHEQQLQQEHHQSHYQQQQAIENQNMGSSESYRSARNNDSETTTH</sequence>
<keyword evidence="5" id="KW-1133">Transmembrane helix</keyword>
<dbReference type="SUPFAM" id="SSF57850">
    <property type="entry name" value="RING/U-box"/>
    <property type="match status" value="1"/>
</dbReference>
<keyword evidence="8" id="KW-1185">Reference proteome</keyword>
<feature type="transmembrane region" description="Helical" evidence="5">
    <location>
        <begin position="386"/>
        <end position="409"/>
    </location>
</feature>
<feature type="region of interest" description="Disordered" evidence="4">
    <location>
        <begin position="1"/>
        <end position="30"/>
    </location>
</feature>
<accession>A0ABP0YYA2</accession>
<keyword evidence="5" id="KW-0812">Transmembrane</keyword>
<feature type="compositionally biased region" description="Basic and acidic residues" evidence="4">
    <location>
        <begin position="20"/>
        <end position="30"/>
    </location>
</feature>
<feature type="region of interest" description="Disordered" evidence="4">
    <location>
        <begin position="450"/>
        <end position="519"/>
    </location>
</feature>